<dbReference type="PANTHER" id="PTHR30011:SF16">
    <property type="entry name" value="C2H2 FINGER DOMAIN TRANSCRIPTION FACTOR (EUROFUNG)-RELATED"/>
    <property type="match status" value="1"/>
</dbReference>
<dbReference type="Gene3D" id="3.20.20.30">
    <property type="entry name" value="Luciferase-like domain"/>
    <property type="match status" value="1"/>
</dbReference>
<keyword evidence="2" id="KW-0288">FMN</keyword>
<evidence type="ECO:0000256" key="3">
    <source>
        <dbReference type="ARBA" id="ARBA00023002"/>
    </source>
</evidence>
<gene>
    <name evidence="7" type="ORF">ACFSNC_15985</name>
</gene>
<evidence type="ECO:0000313" key="7">
    <source>
        <dbReference type="EMBL" id="MFD2141910.1"/>
    </source>
</evidence>
<accession>A0ABW4Z0B9</accession>
<dbReference type="Proteomes" id="UP001597299">
    <property type="component" value="Unassembled WGS sequence"/>
</dbReference>
<dbReference type="RefSeq" id="WP_246548334.1">
    <property type="nucleotide sequence ID" value="NZ_JAHBGB010000006.1"/>
</dbReference>
<feature type="domain" description="Luciferase-like" evidence="6">
    <location>
        <begin position="30"/>
        <end position="388"/>
    </location>
</feature>
<dbReference type="InterPro" id="IPR036661">
    <property type="entry name" value="Luciferase-like_sf"/>
</dbReference>
<dbReference type="GO" id="GO:0016491">
    <property type="term" value="F:oxidoreductase activity"/>
    <property type="evidence" value="ECO:0007669"/>
    <property type="project" value="UniProtKB-KW"/>
</dbReference>
<comment type="caution">
    <text evidence="7">The sequence shown here is derived from an EMBL/GenBank/DDBJ whole genome shotgun (WGS) entry which is preliminary data.</text>
</comment>
<protein>
    <submittedName>
        <fullName evidence="7">LLM class flavin-dependent oxidoreductase</fullName>
        <ecNumber evidence="7">1.-.-.-</ecNumber>
    </submittedName>
</protein>
<dbReference type="Pfam" id="PF00296">
    <property type="entry name" value="Bac_luciferase"/>
    <property type="match status" value="1"/>
</dbReference>
<dbReference type="SUPFAM" id="SSF51679">
    <property type="entry name" value="Bacterial luciferase-like"/>
    <property type="match status" value="1"/>
</dbReference>
<keyword evidence="4" id="KW-0503">Monooxygenase</keyword>
<name>A0ABW4Z0B9_9HYPH</name>
<sequence length="458" mass="50777">MSSGKKMVLGGLFEANGYHSSAWLLPSAVDTAPTDVEYFQRIARLAEEGKLDFFFLADTPAARTENLDAWTRGPLYMNMLEPITLLTAIAGATSHIGLGATASTSFYEPYNVARLFASLDHISHGRAAWNVVTSANDFAARNFGLDRLPPHDKRYAKAREFFQVVRALWDTWEDDAFIHDKANARMFDPGKFHVLDHEGEFFRVHGGLNMARPPQGSPVIFQAGASETGKEFAAETAEVVFGTGATLDEAVQFYGDLKGRMAKFGRHPDELKILSGVSIVVGDNEQHAREKWAAWQDAVHIDIGLMYLKTDLETDLSDLPLDEPVPPSRIPAGSNHHQVYFEEIVGLIRQGLTLREVCKRYNRSKAIFFGDAVQVADQMQAWVEAGASDGFMMAFPVLPDSLTEFTSQVVPELQRRGLFRRTYEGATLRDNLGLRRPPNRYAAARHAGVGVPVMAIDD</sequence>
<keyword evidence="3 7" id="KW-0560">Oxidoreductase</keyword>
<dbReference type="InterPro" id="IPR016215">
    <property type="entry name" value="NTA_MOA"/>
</dbReference>
<evidence type="ECO:0000313" key="8">
    <source>
        <dbReference type="Proteomes" id="UP001597299"/>
    </source>
</evidence>
<organism evidence="7 8">
    <name type="scientific">Ancylobacter oerskovii</name>
    <dbReference type="NCBI Taxonomy" id="459519"/>
    <lineage>
        <taxon>Bacteria</taxon>
        <taxon>Pseudomonadati</taxon>
        <taxon>Pseudomonadota</taxon>
        <taxon>Alphaproteobacteria</taxon>
        <taxon>Hyphomicrobiales</taxon>
        <taxon>Xanthobacteraceae</taxon>
        <taxon>Ancylobacter</taxon>
    </lineage>
</organism>
<proteinExistence type="inferred from homology"/>
<dbReference type="EC" id="1.-.-.-" evidence="7"/>
<keyword evidence="1" id="KW-0285">Flavoprotein</keyword>
<evidence type="ECO:0000259" key="6">
    <source>
        <dbReference type="Pfam" id="PF00296"/>
    </source>
</evidence>
<dbReference type="InterPro" id="IPR011251">
    <property type="entry name" value="Luciferase-like_dom"/>
</dbReference>
<evidence type="ECO:0000256" key="5">
    <source>
        <dbReference type="ARBA" id="ARBA00033748"/>
    </source>
</evidence>
<dbReference type="PIRSF" id="PIRSF000337">
    <property type="entry name" value="NTA_MOA"/>
    <property type="match status" value="1"/>
</dbReference>
<reference evidence="8" key="1">
    <citation type="journal article" date="2019" name="Int. J. Syst. Evol. Microbiol.">
        <title>The Global Catalogue of Microorganisms (GCM) 10K type strain sequencing project: providing services to taxonomists for standard genome sequencing and annotation.</title>
        <authorList>
            <consortium name="The Broad Institute Genomics Platform"/>
            <consortium name="The Broad Institute Genome Sequencing Center for Infectious Disease"/>
            <person name="Wu L."/>
            <person name="Ma J."/>
        </authorList>
    </citation>
    <scope>NUCLEOTIDE SEQUENCE [LARGE SCALE GENOMIC DNA]</scope>
    <source>
        <strain evidence="8">CCM 7435</strain>
    </source>
</reference>
<evidence type="ECO:0000256" key="4">
    <source>
        <dbReference type="ARBA" id="ARBA00023033"/>
    </source>
</evidence>
<evidence type="ECO:0000256" key="1">
    <source>
        <dbReference type="ARBA" id="ARBA00022630"/>
    </source>
</evidence>
<dbReference type="CDD" id="cd01095">
    <property type="entry name" value="Nitrilotriacetate_monoxgenase"/>
    <property type="match status" value="1"/>
</dbReference>
<dbReference type="PANTHER" id="PTHR30011">
    <property type="entry name" value="ALKANESULFONATE MONOOXYGENASE-RELATED"/>
    <property type="match status" value="1"/>
</dbReference>
<evidence type="ECO:0000256" key="2">
    <source>
        <dbReference type="ARBA" id="ARBA00022643"/>
    </source>
</evidence>
<comment type="similarity">
    <text evidence="5">Belongs to the NtaA/SnaA/DszA monooxygenase family.</text>
</comment>
<dbReference type="NCBIfam" id="TIGR03860">
    <property type="entry name" value="FMN_nitrolo"/>
    <property type="match status" value="1"/>
</dbReference>
<dbReference type="InterPro" id="IPR051260">
    <property type="entry name" value="Diverse_substr_monoxygenases"/>
</dbReference>
<keyword evidence="8" id="KW-1185">Reference proteome</keyword>
<dbReference type="EMBL" id="JBHUHD010000001">
    <property type="protein sequence ID" value="MFD2141910.1"/>
    <property type="molecule type" value="Genomic_DNA"/>
</dbReference>